<evidence type="ECO:0000313" key="7">
    <source>
        <dbReference type="Proteomes" id="UP000578531"/>
    </source>
</evidence>
<dbReference type="PRINTS" id="PR00420">
    <property type="entry name" value="RNGMNOXGNASE"/>
</dbReference>
<organism evidence="6 7">
    <name type="scientific">Letharia columbiana</name>
    <dbReference type="NCBI Taxonomy" id="112416"/>
    <lineage>
        <taxon>Eukaryota</taxon>
        <taxon>Fungi</taxon>
        <taxon>Dikarya</taxon>
        <taxon>Ascomycota</taxon>
        <taxon>Pezizomycotina</taxon>
        <taxon>Lecanoromycetes</taxon>
        <taxon>OSLEUM clade</taxon>
        <taxon>Lecanoromycetidae</taxon>
        <taxon>Lecanorales</taxon>
        <taxon>Lecanorineae</taxon>
        <taxon>Parmeliaceae</taxon>
        <taxon>Letharia</taxon>
    </lineage>
</organism>
<name>A0A8H6L078_9LECA</name>
<feature type="domain" description="FAD-binding" evidence="5">
    <location>
        <begin position="18"/>
        <end position="358"/>
    </location>
</feature>
<keyword evidence="3" id="KW-0560">Oxidoreductase</keyword>
<dbReference type="InterPro" id="IPR043683">
    <property type="entry name" value="TetX_monooxygenase"/>
</dbReference>
<dbReference type="EMBL" id="JACCJC010000065">
    <property type="protein sequence ID" value="KAF6230730.1"/>
    <property type="molecule type" value="Genomic_DNA"/>
</dbReference>
<keyword evidence="4" id="KW-0503">Monooxygenase</keyword>
<dbReference type="GO" id="GO:0071949">
    <property type="term" value="F:FAD binding"/>
    <property type="evidence" value="ECO:0007669"/>
    <property type="project" value="InterPro"/>
</dbReference>
<dbReference type="RefSeq" id="XP_037160198.1">
    <property type="nucleotide sequence ID" value="XM_037312966.1"/>
</dbReference>
<dbReference type="AlphaFoldDB" id="A0A8H6L078"/>
<keyword evidence="7" id="KW-1185">Reference proteome</keyword>
<evidence type="ECO:0000259" key="5">
    <source>
        <dbReference type="Pfam" id="PF01494"/>
    </source>
</evidence>
<gene>
    <name evidence="6" type="ORF">HO173_011082</name>
</gene>
<dbReference type="InterPro" id="IPR036188">
    <property type="entry name" value="FAD/NAD-bd_sf"/>
</dbReference>
<dbReference type="Gene3D" id="3.50.50.60">
    <property type="entry name" value="FAD/NAD(P)-binding domain"/>
    <property type="match status" value="1"/>
</dbReference>
<dbReference type="InterPro" id="IPR002938">
    <property type="entry name" value="FAD-bd"/>
</dbReference>
<dbReference type="PANTHER" id="PTHR46972">
    <property type="entry name" value="MONOOXYGENASE ASQM-RELATED"/>
    <property type="match status" value="1"/>
</dbReference>
<proteinExistence type="inferred from homology"/>
<comment type="caution">
    <text evidence="6">The sequence shown here is derived from an EMBL/GenBank/DDBJ whole genome shotgun (WGS) entry which is preliminary data.</text>
</comment>
<dbReference type="OrthoDB" id="655030at2759"/>
<evidence type="ECO:0000256" key="3">
    <source>
        <dbReference type="ARBA" id="ARBA00023002"/>
    </source>
</evidence>
<evidence type="ECO:0000256" key="4">
    <source>
        <dbReference type="ARBA" id="ARBA00023033"/>
    </source>
</evidence>
<evidence type="ECO:0000313" key="6">
    <source>
        <dbReference type="EMBL" id="KAF6230730.1"/>
    </source>
</evidence>
<evidence type="ECO:0000256" key="2">
    <source>
        <dbReference type="ARBA" id="ARBA00022827"/>
    </source>
</evidence>
<sequence length="415" mass="46016">MASSSSTTTTTTTTTPRIAIVGAGPGGLVLARLLHLASIPFVLYEAEPSRNSREQGGSLDLHEESGQLALQAAGLYSEWKEIARSEGEDMRVADKHGKLFMEEVDIGGRNRPEVDRIQLRGLLLDSLPEGAIQWGHKVRSISPSSNGNGKHEIHLRTTSNTRTETFDLVVGADGAWSKVRPLLSDTKPHYSTISCLDTRIRSVDTLHPAISKLVGQGIYLAFSDKKGLVGQRNGDGSIRTYIMLQKPETWLKDVGVDWSDAIATKKYMLEEEYKDWDDEFKSLITHANPDIVARPFYMLPTDFSWTSRQGLTLLGDAAHLMTPFAGEGVNLAMVDALDLSKAIVKASAEDEKTELFDAIKDFETTMLERSHEKMEETWRNLELLFKPDAPREFVQAFEEMMAAHGPPPELPKGYS</sequence>
<dbReference type="PANTHER" id="PTHR46972:SF1">
    <property type="entry name" value="FAD DEPENDENT OXIDOREDUCTASE DOMAIN-CONTAINING PROTEIN"/>
    <property type="match status" value="1"/>
</dbReference>
<dbReference type="Proteomes" id="UP000578531">
    <property type="component" value="Unassembled WGS sequence"/>
</dbReference>
<reference evidence="6 7" key="1">
    <citation type="journal article" date="2020" name="Genomics">
        <title>Complete, high-quality genomes from long-read metagenomic sequencing of two wolf lichen thalli reveals enigmatic genome architecture.</title>
        <authorList>
            <person name="McKenzie S.K."/>
            <person name="Walston R.F."/>
            <person name="Allen J.L."/>
        </authorList>
    </citation>
    <scope>NUCLEOTIDE SEQUENCE [LARGE SCALE GENOMIC DNA]</scope>
    <source>
        <strain evidence="6">WasteWater2</strain>
    </source>
</reference>
<dbReference type="HAMAP" id="MF_00845">
    <property type="entry name" value="TetX_monooxygenase"/>
    <property type="match status" value="1"/>
</dbReference>
<dbReference type="Pfam" id="PF01494">
    <property type="entry name" value="FAD_binding_3"/>
    <property type="match status" value="1"/>
</dbReference>
<dbReference type="GO" id="GO:0046677">
    <property type="term" value="P:response to antibiotic"/>
    <property type="evidence" value="ECO:0007669"/>
    <property type="project" value="InterPro"/>
</dbReference>
<protein>
    <recommendedName>
        <fullName evidence="5">FAD-binding domain-containing protein</fullName>
    </recommendedName>
</protein>
<evidence type="ECO:0000256" key="1">
    <source>
        <dbReference type="ARBA" id="ARBA00022630"/>
    </source>
</evidence>
<dbReference type="GeneID" id="59292728"/>
<dbReference type="SUPFAM" id="SSF51905">
    <property type="entry name" value="FAD/NAD(P)-binding domain"/>
    <property type="match status" value="1"/>
</dbReference>
<keyword evidence="1" id="KW-0285">Flavoprotein</keyword>
<keyword evidence="2" id="KW-0274">FAD</keyword>
<accession>A0A8H6L078</accession>
<dbReference type="GO" id="GO:0004497">
    <property type="term" value="F:monooxygenase activity"/>
    <property type="evidence" value="ECO:0007669"/>
    <property type="project" value="UniProtKB-KW"/>
</dbReference>